<dbReference type="PANTHER" id="PTHR24148">
    <property type="entry name" value="ANKYRIN REPEAT DOMAIN-CONTAINING PROTEIN 39 HOMOLOG-RELATED"/>
    <property type="match status" value="1"/>
</dbReference>
<evidence type="ECO:0000313" key="4">
    <source>
        <dbReference type="Proteomes" id="UP000240883"/>
    </source>
</evidence>
<dbReference type="InterPro" id="IPR052895">
    <property type="entry name" value="HetReg/Transcr_Mod"/>
</dbReference>
<dbReference type="Proteomes" id="UP000240883">
    <property type="component" value="Unassembled WGS sequence"/>
</dbReference>
<gene>
    <name evidence="3" type="ORF">BS50DRAFT_571988</name>
</gene>
<dbReference type="EMBL" id="KZ678133">
    <property type="protein sequence ID" value="PSN68810.1"/>
    <property type="molecule type" value="Genomic_DNA"/>
</dbReference>
<organism evidence="3 4">
    <name type="scientific">Corynespora cassiicola Philippines</name>
    <dbReference type="NCBI Taxonomy" id="1448308"/>
    <lineage>
        <taxon>Eukaryota</taxon>
        <taxon>Fungi</taxon>
        <taxon>Dikarya</taxon>
        <taxon>Ascomycota</taxon>
        <taxon>Pezizomycotina</taxon>
        <taxon>Dothideomycetes</taxon>
        <taxon>Pleosporomycetidae</taxon>
        <taxon>Pleosporales</taxon>
        <taxon>Corynesporascaceae</taxon>
        <taxon>Corynespora</taxon>
    </lineage>
</organism>
<feature type="compositionally biased region" description="Polar residues" evidence="1">
    <location>
        <begin position="67"/>
        <end position="79"/>
    </location>
</feature>
<feature type="region of interest" description="Disordered" evidence="1">
    <location>
        <begin position="24"/>
        <end position="79"/>
    </location>
</feature>
<dbReference type="STRING" id="1448308.A0A2T2NTT6"/>
<dbReference type="OrthoDB" id="3548654at2759"/>
<dbReference type="Pfam" id="PF26639">
    <property type="entry name" value="Het-6_barrel"/>
    <property type="match status" value="1"/>
</dbReference>
<dbReference type="Pfam" id="PF06985">
    <property type="entry name" value="HET"/>
    <property type="match status" value="1"/>
</dbReference>
<proteinExistence type="predicted"/>
<keyword evidence="4" id="KW-1185">Reference proteome</keyword>
<evidence type="ECO:0000313" key="3">
    <source>
        <dbReference type="EMBL" id="PSN68810.1"/>
    </source>
</evidence>
<evidence type="ECO:0000256" key="1">
    <source>
        <dbReference type="SAM" id="MobiDB-lite"/>
    </source>
</evidence>
<protein>
    <submittedName>
        <fullName evidence="3">HET-domain-containing protein</fullName>
    </submittedName>
</protein>
<sequence>MASQPHTRQQMAYMEVLEAAATPAHFPPFPSLDENGKWCKGDEDEEEQSSEEIAPSEIRDQAPRQIHQPSSCRYPSASTATNDDQFCETLNYERLPIGHIRLLDLGHARYSDGVLSGYKLIAFPLDSAPEYEALSYCWGDMKDCTAIFFDLNDIYQQFLRITEDLAVCLYTLPRMKEFVQPKFIWIDQVCINQDDLDERNEQVRVMGEVYKSASRVIVWLGQKTDFDFTNIDVPGPYGLDTVIKDSMTVCHWIQLCAMFRRQWFQRSWVCQEIVLAKQLVVALGDQTFTWPMLQALTKFAREIIEPLKFADIKHFSGSTLLFSTLDNARTAFQNVGYMRIRSMPQVFLYLKCSDPRDKIYGLLGCIEPIFPADFVDYRKPTNEVFRDAARIMFERGGSLSTMCYSPGMTEQSSGFPSWTPDWSSAGFTLLDVLPEMDFQASMGRSYKSSLTYDPGHLFVRGKGVDTIKAVVSSVIDEDEMDLRQLFRDTYSQMCHFYTQSSDHDIAVPSENNPAKVEWYPYQFIRLIIHSIFHVNRDLDGEYPNDLLQLVDLFGARDIFEMINPKLDGWHEEEFYLKVLETWVLENSTYSTTESLSSQKQRGDLMQFLNYSSNSYSKRMMAVTDTGKVCFVKEHVKENDKLAILHGLQVPCILRPDDEDPNLWKFAGSAYCHGYMYGEGVTWAEEDADTFILI</sequence>
<reference evidence="3 4" key="1">
    <citation type="journal article" date="2018" name="Front. Microbiol.">
        <title>Genome-Wide Analysis of Corynespora cassiicola Leaf Fall Disease Putative Effectors.</title>
        <authorList>
            <person name="Lopez D."/>
            <person name="Ribeiro S."/>
            <person name="Label P."/>
            <person name="Fumanal B."/>
            <person name="Venisse J.S."/>
            <person name="Kohler A."/>
            <person name="de Oliveira R.R."/>
            <person name="Labutti K."/>
            <person name="Lipzen A."/>
            <person name="Lail K."/>
            <person name="Bauer D."/>
            <person name="Ohm R.A."/>
            <person name="Barry K.W."/>
            <person name="Spatafora J."/>
            <person name="Grigoriev I.V."/>
            <person name="Martin F.M."/>
            <person name="Pujade-Renaud V."/>
        </authorList>
    </citation>
    <scope>NUCLEOTIDE SEQUENCE [LARGE SCALE GENOMIC DNA]</scope>
    <source>
        <strain evidence="3 4">Philippines</strain>
    </source>
</reference>
<accession>A0A2T2NTT6</accession>
<dbReference type="AlphaFoldDB" id="A0A2T2NTT6"/>
<evidence type="ECO:0000259" key="2">
    <source>
        <dbReference type="Pfam" id="PF06985"/>
    </source>
</evidence>
<dbReference type="InterPro" id="IPR010730">
    <property type="entry name" value="HET"/>
</dbReference>
<dbReference type="PANTHER" id="PTHR24148:SF64">
    <property type="entry name" value="HETEROKARYON INCOMPATIBILITY DOMAIN-CONTAINING PROTEIN"/>
    <property type="match status" value="1"/>
</dbReference>
<name>A0A2T2NTT6_CORCC</name>
<feature type="domain" description="Heterokaryon incompatibility" evidence="2">
    <location>
        <begin position="131"/>
        <end position="272"/>
    </location>
</feature>